<reference evidence="2" key="2">
    <citation type="journal article" date="2020" name="Nat. Commun.">
        <title>Large-scale genome sequencing of mycorrhizal fungi provides insights into the early evolution of symbiotic traits.</title>
        <authorList>
            <person name="Miyauchi S."/>
            <person name="Kiss E."/>
            <person name="Kuo A."/>
            <person name="Drula E."/>
            <person name="Kohler A."/>
            <person name="Sanchez-Garcia M."/>
            <person name="Morin E."/>
            <person name="Andreopoulos B."/>
            <person name="Barry K.W."/>
            <person name="Bonito G."/>
            <person name="Buee M."/>
            <person name="Carver A."/>
            <person name="Chen C."/>
            <person name="Cichocki N."/>
            <person name="Clum A."/>
            <person name="Culley D."/>
            <person name="Crous P.W."/>
            <person name="Fauchery L."/>
            <person name="Girlanda M."/>
            <person name="Hayes R.D."/>
            <person name="Keri Z."/>
            <person name="LaButti K."/>
            <person name="Lipzen A."/>
            <person name="Lombard V."/>
            <person name="Magnuson J."/>
            <person name="Maillard F."/>
            <person name="Murat C."/>
            <person name="Nolan M."/>
            <person name="Ohm R.A."/>
            <person name="Pangilinan J."/>
            <person name="Pereira M.F."/>
            <person name="Perotto S."/>
            <person name="Peter M."/>
            <person name="Pfister S."/>
            <person name="Riley R."/>
            <person name="Sitrit Y."/>
            <person name="Stielow J.B."/>
            <person name="Szollosi G."/>
            <person name="Zifcakova L."/>
            <person name="Stursova M."/>
            <person name="Spatafora J.W."/>
            <person name="Tedersoo L."/>
            <person name="Vaario L.M."/>
            <person name="Yamada A."/>
            <person name="Yan M."/>
            <person name="Wang P."/>
            <person name="Xu J."/>
            <person name="Bruns T."/>
            <person name="Baldrian P."/>
            <person name="Vilgalys R."/>
            <person name="Dunand C."/>
            <person name="Henrissat B."/>
            <person name="Grigoriev I.V."/>
            <person name="Hibbett D."/>
            <person name="Nagy L.G."/>
            <person name="Martin F.M."/>
        </authorList>
    </citation>
    <scope>NUCLEOTIDE SEQUENCE</scope>
    <source>
        <strain evidence="2">Prilba</strain>
    </source>
</reference>
<evidence type="ECO:0000313" key="3">
    <source>
        <dbReference type="Proteomes" id="UP000759537"/>
    </source>
</evidence>
<gene>
    <name evidence="2" type="ORF">DFH94DRAFT_676348</name>
</gene>
<accession>A0A9P5JWL3</accession>
<protein>
    <submittedName>
        <fullName evidence="2">Uncharacterized protein</fullName>
    </submittedName>
</protein>
<organism evidence="2 3">
    <name type="scientific">Russula ochroleuca</name>
    <dbReference type="NCBI Taxonomy" id="152965"/>
    <lineage>
        <taxon>Eukaryota</taxon>
        <taxon>Fungi</taxon>
        <taxon>Dikarya</taxon>
        <taxon>Basidiomycota</taxon>
        <taxon>Agaricomycotina</taxon>
        <taxon>Agaricomycetes</taxon>
        <taxon>Russulales</taxon>
        <taxon>Russulaceae</taxon>
        <taxon>Russula</taxon>
    </lineage>
</organism>
<feature type="compositionally biased region" description="Polar residues" evidence="1">
    <location>
        <begin position="53"/>
        <end position="66"/>
    </location>
</feature>
<name>A0A9P5JWL3_9AGAM</name>
<dbReference type="EMBL" id="WHVB01000042">
    <property type="protein sequence ID" value="KAF8466273.1"/>
    <property type="molecule type" value="Genomic_DNA"/>
</dbReference>
<reference evidence="2" key="1">
    <citation type="submission" date="2019-10" db="EMBL/GenBank/DDBJ databases">
        <authorList>
            <consortium name="DOE Joint Genome Institute"/>
            <person name="Kuo A."/>
            <person name="Miyauchi S."/>
            <person name="Kiss E."/>
            <person name="Drula E."/>
            <person name="Kohler A."/>
            <person name="Sanchez-Garcia M."/>
            <person name="Andreopoulos B."/>
            <person name="Barry K.W."/>
            <person name="Bonito G."/>
            <person name="Buee M."/>
            <person name="Carver A."/>
            <person name="Chen C."/>
            <person name="Cichocki N."/>
            <person name="Clum A."/>
            <person name="Culley D."/>
            <person name="Crous P.W."/>
            <person name="Fauchery L."/>
            <person name="Girlanda M."/>
            <person name="Hayes R."/>
            <person name="Keri Z."/>
            <person name="LaButti K."/>
            <person name="Lipzen A."/>
            <person name="Lombard V."/>
            <person name="Magnuson J."/>
            <person name="Maillard F."/>
            <person name="Morin E."/>
            <person name="Murat C."/>
            <person name="Nolan M."/>
            <person name="Ohm R."/>
            <person name="Pangilinan J."/>
            <person name="Pereira M."/>
            <person name="Perotto S."/>
            <person name="Peter M."/>
            <person name="Riley R."/>
            <person name="Sitrit Y."/>
            <person name="Stielow B."/>
            <person name="Szollosi G."/>
            <person name="Zifcakova L."/>
            <person name="Stursova M."/>
            <person name="Spatafora J.W."/>
            <person name="Tedersoo L."/>
            <person name="Vaario L.-M."/>
            <person name="Yamada A."/>
            <person name="Yan M."/>
            <person name="Wang P."/>
            <person name="Xu J."/>
            <person name="Bruns T."/>
            <person name="Baldrian P."/>
            <person name="Vilgalys R."/>
            <person name="Henrissat B."/>
            <person name="Grigoriev I.V."/>
            <person name="Hibbett D."/>
            <person name="Nagy L.G."/>
            <person name="Martin F.M."/>
        </authorList>
    </citation>
    <scope>NUCLEOTIDE SEQUENCE</scope>
    <source>
        <strain evidence="2">Prilba</strain>
    </source>
</reference>
<dbReference type="OrthoDB" id="2340858at2759"/>
<evidence type="ECO:0000256" key="1">
    <source>
        <dbReference type="SAM" id="MobiDB-lite"/>
    </source>
</evidence>
<dbReference type="Proteomes" id="UP000759537">
    <property type="component" value="Unassembled WGS sequence"/>
</dbReference>
<sequence>MSTASVSASLDSLVKIPERFEKWQRLDDSEPFAQLHRNFWGKSMAEEEKAWHEQQSISDPSSNNQSPEEKSGENTLESKDDDITPGCYVLDIDNELIGIKRIWVRAEYIRIYDFLVEYYEEIHKRDFLAPAAVLTGQPGIGKSIWLLYALLRCLAEKRPVIWGSKSAPHMFVQEGVYDMGKWFPDVVYNNFIWTLLDSDESQNGGIPEEFVQHSTKIFVICTMSPVKKH</sequence>
<comment type="caution">
    <text evidence="2">The sequence shown here is derived from an EMBL/GenBank/DDBJ whole genome shotgun (WGS) entry which is preliminary data.</text>
</comment>
<evidence type="ECO:0000313" key="2">
    <source>
        <dbReference type="EMBL" id="KAF8466273.1"/>
    </source>
</evidence>
<feature type="compositionally biased region" description="Basic and acidic residues" evidence="1">
    <location>
        <begin position="67"/>
        <end position="80"/>
    </location>
</feature>
<feature type="region of interest" description="Disordered" evidence="1">
    <location>
        <begin position="50"/>
        <end position="80"/>
    </location>
</feature>
<proteinExistence type="predicted"/>
<keyword evidence="3" id="KW-1185">Reference proteome</keyword>
<dbReference type="AlphaFoldDB" id="A0A9P5JWL3"/>